<name>A0ABQ8WIY1_PENCH</name>
<proteinExistence type="predicted"/>
<dbReference type="InterPro" id="IPR001155">
    <property type="entry name" value="OxRdtase_FMN_N"/>
</dbReference>
<evidence type="ECO:0000313" key="3">
    <source>
        <dbReference type="EMBL" id="KAJ5269994.1"/>
    </source>
</evidence>
<dbReference type="InterPro" id="IPR013785">
    <property type="entry name" value="Aldolase_TIM"/>
</dbReference>
<dbReference type="PANTHER" id="PTHR22893:SF129">
    <property type="entry name" value="FLAVIN OXIDOREDUCTASE HXNT"/>
    <property type="match status" value="1"/>
</dbReference>
<protein>
    <recommendedName>
        <fullName evidence="2">NADH:flavin oxidoreductase/NADH oxidase N-terminal domain-containing protein</fullName>
    </recommendedName>
</protein>
<dbReference type="Proteomes" id="UP001220256">
    <property type="component" value="Unassembled WGS sequence"/>
</dbReference>
<evidence type="ECO:0000259" key="2">
    <source>
        <dbReference type="Pfam" id="PF00724"/>
    </source>
</evidence>
<feature type="domain" description="NADH:flavin oxidoreductase/NADH oxidase N-terminal" evidence="2">
    <location>
        <begin position="130"/>
        <end position="191"/>
    </location>
</feature>
<organism evidence="3 4">
    <name type="scientific">Penicillium chrysogenum</name>
    <name type="common">Penicillium notatum</name>
    <dbReference type="NCBI Taxonomy" id="5076"/>
    <lineage>
        <taxon>Eukaryota</taxon>
        <taxon>Fungi</taxon>
        <taxon>Dikarya</taxon>
        <taxon>Ascomycota</taxon>
        <taxon>Pezizomycotina</taxon>
        <taxon>Eurotiomycetes</taxon>
        <taxon>Eurotiomycetidae</taxon>
        <taxon>Eurotiales</taxon>
        <taxon>Aspergillaceae</taxon>
        <taxon>Penicillium</taxon>
        <taxon>Penicillium chrysogenum species complex</taxon>
    </lineage>
</organism>
<feature type="compositionally biased region" description="Basic and acidic residues" evidence="1">
    <location>
        <begin position="203"/>
        <end position="217"/>
    </location>
</feature>
<comment type="caution">
    <text evidence="3">The sequence shown here is derived from an EMBL/GenBank/DDBJ whole genome shotgun (WGS) entry which is preliminary data.</text>
</comment>
<evidence type="ECO:0000313" key="4">
    <source>
        <dbReference type="Proteomes" id="UP001220256"/>
    </source>
</evidence>
<feature type="region of interest" description="Disordered" evidence="1">
    <location>
        <begin position="1"/>
        <end position="43"/>
    </location>
</feature>
<sequence length="217" mass="23571">MEKVKNGSPKTGRPFIRLLPSGRSNSQAPRHFGTADTDETGKESEGVYVPNELNVEYHSQRASEAGFMLTEATPIGRHAVGYPGVPGIFSPSQIAGWNRATVFSFIEGKEILGASDIPISGNALDGSEYAASPPRAMTVQEIQDTMQEYAATAKRAREAGFDGVEIHPRREGYLLDQFLHDNVNTRTDECGTQGLRGPTHGHSIGDERHRQTEFGGS</sequence>
<dbReference type="Gene3D" id="3.20.20.70">
    <property type="entry name" value="Aldolase class I"/>
    <property type="match status" value="1"/>
</dbReference>
<dbReference type="InterPro" id="IPR045247">
    <property type="entry name" value="Oye-like"/>
</dbReference>
<dbReference type="EMBL" id="JAPVEB010000003">
    <property type="protein sequence ID" value="KAJ5269994.1"/>
    <property type="molecule type" value="Genomic_DNA"/>
</dbReference>
<reference evidence="3 4" key="1">
    <citation type="journal article" date="2023" name="IMA Fungus">
        <title>Comparative genomic study of the Penicillium genus elucidates a diverse pangenome and 15 lateral gene transfer events.</title>
        <authorList>
            <person name="Petersen C."/>
            <person name="Sorensen T."/>
            <person name="Nielsen M.R."/>
            <person name="Sondergaard T.E."/>
            <person name="Sorensen J.L."/>
            <person name="Fitzpatrick D.A."/>
            <person name="Frisvad J.C."/>
            <person name="Nielsen K.L."/>
        </authorList>
    </citation>
    <scope>NUCLEOTIDE SEQUENCE [LARGE SCALE GENOMIC DNA]</scope>
    <source>
        <strain evidence="3 4">IBT 3361</strain>
    </source>
</reference>
<accession>A0ABQ8WIY1</accession>
<dbReference type="PANTHER" id="PTHR22893">
    <property type="entry name" value="NADH OXIDOREDUCTASE-RELATED"/>
    <property type="match status" value="1"/>
</dbReference>
<dbReference type="Pfam" id="PF00724">
    <property type="entry name" value="Oxidored_FMN"/>
    <property type="match status" value="1"/>
</dbReference>
<gene>
    <name evidence="3" type="ORF">N7505_005752</name>
</gene>
<keyword evidence="4" id="KW-1185">Reference proteome</keyword>
<evidence type="ECO:0000256" key="1">
    <source>
        <dbReference type="SAM" id="MobiDB-lite"/>
    </source>
</evidence>
<feature type="region of interest" description="Disordered" evidence="1">
    <location>
        <begin position="189"/>
        <end position="217"/>
    </location>
</feature>
<dbReference type="SUPFAM" id="SSF51395">
    <property type="entry name" value="FMN-linked oxidoreductases"/>
    <property type="match status" value="1"/>
</dbReference>